<comment type="caution">
    <text evidence="1">The sequence shown here is derived from an EMBL/GenBank/DDBJ whole genome shotgun (WGS) entry which is preliminary data.</text>
</comment>
<reference evidence="1 2" key="1">
    <citation type="submission" date="2024-02" db="EMBL/GenBank/DDBJ databases">
        <title>de novo genome assembly of Solanum bulbocastanum strain 11H21.</title>
        <authorList>
            <person name="Hosaka A.J."/>
        </authorList>
    </citation>
    <scope>NUCLEOTIDE SEQUENCE [LARGE SCALE GENOMIC DNA]</scope>
    <source>
        <tissue evidence="1">Young leaves</tissue>
    </source>
</reference>
<dbReference type="AlphaFoldDB" id="A0AAN8U569"/>
<sequence>MVSDLPIGPMTTSQNSGNMLSLAKQPTASSIIQLPNLLIKLDRNNYSLWKENTLDILKAFSLDSFVLGSNSPTKTITVTPTSITTATESSTTQAQPEITSNPAYEEWRHNELLILVWLGQIISDPLLESLYFVQDDDFISFILNGLDSSFGIFKAALNMRSGTITPEELFGLLLQEEECFAEELHSTTINTQFGAAPSHALLTHNSSFLHPAPSLNVNQSSIIGPSPLSNYLAHNSHNHSQSIGAIRVHHQLEFDYCSLFIVTKGLLFL</sequence>
<dbReference type="EMBL" id="JBANQN010000001">
    <property type="protein sequence ID" value="KAK6803674.1"/>
    <property type="molecule type" value="Genomic_DNA"/>
</dbReference>
<evidence type="ECO:0000313" key="2">
    <source>
        <dbReference type="Proteomes" id="UP001371456"/>
    </source>
</evidence>
<dbReference type="PANTHER" id="PTHR47481:SF28">
    <property type="entry name" value="RETROTRANSPOSON COPIA-LIKE N-TERMINAL DOMAIN-CONTAINING PROTEIN"/>
    <property type="match status" value="1"/>
</dbReference>
<organism evidence="1 2">
    <name type="scientific">Solanum bulbocastanum</name>
    <name type="common">Wild potato</name>
    <dbReference type="NCBI Taxonomy" id="147425"/>
    <lineage>
        <taxon>Eukaryota</taxon>
        <taxon>Viridiplantae</taxon>
        <taxon>Streptophyta</taxon>
        <taxon>Embryophyta</taxon>
        <taxon>Tracheophyta</taxon>
        <taxon>Spermatophyta</taxon>
        <taxon>Magnoliopsida</taxon>
        <taxon>eudicotyledons</taxon>
        <taxon>Gunneridae</taxon>
        <taxon>Pentapetalae</taxon>
        <taxon>asterids</taxon>
        <taxon>lamiids</taxon>
        <taxon>Solanales</taxon>
        <taxon>Solanaceae</taxon>
        <taxon>Solanoideae</taxon>
        <taxon>Solaneae</taxon>
        <taxon>Solanum</taxon>
    </lineage>
</organism>
<gene>
    <name evidence="1" type="ORF">RDI58_001458</name>
</gene>
<keyword evidence="2" id="KW-1185">Reference proteome</keyword>
<evidence type="ECO:0008006" key="3">
    <source>
        <dbReference type="Google" id="ProtNLM"/>
    </source>
</evidence>
<accession>A0AAN8U569</accession>
<dbReference type="PANTHER" id="PTHR47481">
    <property type="match status" value="1"/>
</dbReference>
<protein>
    <recommendedName>
        <fullName evidence="3">Retrotransposon Copia-like N-terminal domain-containing protein</fullName>
    </recommendedName>
</protein>
<evidence type="ECO:0000313" key="1">
    <source>
        <dbReference type="EMBL" id="KAK6803674.1"/>
    </source>
</evidence>
<proteinExistence type="predicted"/>
<name>A0AAN8U569_SOLBU</name>
<dbReference type="Proteomes" id="UP001371456">
    <property type="component" value="Unassembled WGS sequence"/>
</dbReference>